<proteinExistence type="predicted"/>
<gene>
    <name evidence="1" type="ORF">J2X78_002404</name>
</gene>
<organism evidence="1 2">
    <name type="scientific">Pedobacter africanus</name>
    <dbReference type="NCBI Taxonomy" id="151894"/>
    <lineage>
        <taxon>Bacteria</taxon>
        <taxon>Pseudomonadati</taxon>
        <taxon>Bacteroidota</taxon>
        <taxon>Sphingobacteriia</taxon>
        <taxon>Sphingobacteriales</taxon>
        <taxon>Sphingobacteriaceae</taxon>
        <taxon>Pedobacter</taxon>
    </lineage>
</organism>
<protein>
    <submittedName>
        <fullName evidence="1">TonB-linked SusC/RagA family outer membrane protein</fullName>
    </submittedName>
</protein>
<comment type="caution">
    <text evidence="1">The sequence shown here is derived from an EMBL/GenBank/DDBJ whole genome shotgun (WGS) entry which is preliminary data.</text>
</comment>
<sequence length="951" mass="105878">MNEKFLHLSINVSLCFVCFMCFINQNVQAQTQDSIFNQKELNDSARKAVKNSFQYLKAGSSIPVLFGQQQKEKVLQSYGIISGEELQSFPVAQIESGLYGKFAGLFVQQFSGKPGDDAPVMTLRGRTPLVLVDGIARDITSIDPEQVASVSVLKDAMATAMYGMRGSEGVILIETRKGGIAPRKISFTAQTAIQKQLSLPSFLNATDYATLFNEALTNEGKQPLYTAEAIEKYRNGSDPIGFPNVDWYSTIMKDQATLQRYNLNFSGGNKIARYFVDLDYLGQDGFLVSDPKRNTYETSNSFKRYSFRTNIDVDLTQALLLSVNIFGRLRNANEPGGLGINLFGSDVIYNNLLQTPNNAYPVLNPDGTFGGNQQFQNNLYGQVVGSGYRPSYNRNLGVDLGLRQKLDVILPGLYAQGKLSYNTYYSEQISRNKSFAVYQYVTNPGAAPTITKFGTDGSQSNSSSIDLTYRQSYGELALGFDKISGQHEINTSLNFNADDYVVGSALNLTNTTLAGRFQYNYGKKYFAEVSAAYAGMNLYPGNKRWGLFPAVGLGWDIAREDFMKGVGLNSLKLRSTYGKTGNNSGAGYYVYRQFYNSSGSVYFGNPATSGGSMIEGTLANPNITWESADKFNIGADLSAFDQRLQLSLEYYNNAYYDLLQQRGTNASSMLGNNRPFENIGKRTYSGFELTAGYYGKSKNLNWFVNGNASLSDSKLDYIDEVIRPYEWMKRTGGQTNQIYGMVADGFFRDQTDIDRSAKIDGYKPVPGDIKYKDLNRDGVINVFDEQAIGNTKSMLFYGLTAGFNYKGFEFSMVWNGVANRDILVNGAGTYEFLATPNGGYGQAFTHHLDRWTPATAATASYPRLSVGSNINNQRSSSFWIKNGSYLRLKNVELAYSLPQNWISFMKMNRARIFVNGNNLLTLTKLDRVDPEVYVWNYPTQRVFNIGVNVQF</sequence>
<dbReference type="EMBL" id="JAVDTF010000002">
    <property type="protein sequence ID" value="MDR6783839.1"/>
    <property type="molecule type" value="Genomic_DNA"/>
</dbReference>
<dbReference type="Proteomes" id="UP001246858">
    <property type="component" value="Unassembled WGS sequence"/>
</dbReference>
<evidence type="ECO:0000313" key="1">
    <source>
        <dbReference type="EMBL" id="MDR6783839.1"/>
    </source>
</evidence>
<reference evidence="1" key="1">
    <citation type="submission" date="2023-07" db="EMBL/GenBank/DDBJ databases">
        <title>Sorghum-associated microbial communities from plants grown in Nebraska, USA.</title>
        <authorList>
            <person name="Schachtman D."/>
        </authorList>
    </citation>
    <scope>NUCLEOTIDE SEQUENCE</scope>
    <source>
        <strain evidence="1">2697</strain>
    </source>
</reference>
<evidence type="ECO:0000313" key="2">
    <source>
        <dbReference type="Proteomes" id="UP001246858"/>
    </source>
</evidence>
<keyword evidence="2" id="KW-1185">Reference proteome</keyword>
<name>A0ACC6KXI2_9SPHI</name>
<accession>A0ACC6KXI2</accession>